<evidence type="ECO:0000256" key="3">
    <source>
        <dbReference type="PROSITE-ProRule" id="PRU00023"/>
    </source>
</evidence>
<evidence type="ECO:0000313" key="5">
    <source>
        <dbReference type="Proteomes" id="UP000010798"/>
    </source>
</evidence>
<dbReference type="OrthoDB" id="9772097at2"/>
<organism evidence="4 5">
    <name type="scientific">Singulisphaera acidiphila (strain ATCC BAA-1392 / DSM 18658 / VKM B-2454 / MOB10)</name>
    <dbReference type="NCBI Taxonomy" id="886293"/>
    <lineage>
        <taxon>Bacteria</taxon>
        <taxon>Pseudomonadati</taxon>
        <taxon>Planctomycetota</taxon>
        <taxon>Planctomycetia</taxon>
        <taxon>Isosphaerales</taxon>
        <taxon>Isosphaeraceae</taxon>
        <taxon>Singulisphaera</taxon>
    </lineage>
</organism>
<dbReference type="PANTHER" id="PTHR24198">
    <property type="entry name" value="ANKYRIN REPEAT AND PROTEIN KINASE DOMAIN-CONTAINING PROTEIN"/>
    <property type="match status" value="1"/>
</dbReference>
<dbReference type="SUPFAM" id="SSF48403">
    <property type="entry name" value="Ankyrin repeat"/>
    <property type="match status" value="1"/>
</dbReference>
<dbReference type="KEGG" id="saci:Sinac_6626"/>
<dbReference type="AlphaFoldDB" id="L0DPT9"/>
<proteinExistence type="predicted"/>
<dbReference type="PROSITE" id="PS50297">
    <property type="entry name" value="ANK_REP_REGION"/>
    <property type="match status" value="2"/>
</dbReference>
<sequence>MTSIDESVAAFIEAACVPLDSDHASGTLEEAQAILGSQPEVAGHNIYTAAVLGDDAAVRRLLAIDPANATAKGGPRDWDALTHLCFSRFLRLDPARSEGFVRAATALLDAGASPNNGWYEKSHQPKPLWESVLYGAAGIAHHEGLTRLLLERGADPNDDETPYHAPESYEMGVLKALVESGKLNDESLATILLRKADCHHFEAIKWLLEQGVDPNLMTRWGRTALHNALLSDNALEIIEVLLDHGADPTLQGDSGHGYRGPSQSSVALAAHRGRADVLDVLERRGIPIELHGVDRLIAACARSDTDEIRSLTSEEPSLVSELITAGGKLLAEFAGNGNTQGVQNLLDLGVVVSALHTQGDGYFEVAPNSTALHVAAWRARHDTVKLLITRGAPIDVPDGAGRTPLALAVKACVDSYWTHRRSPESVAALLRAGASVKGIAYPSGDPDVDSLLESHGAQSP</sequence>
<keyword evidence="1" id="KW-0677">Repeat</keyword>
<dbReference type="Pfam" id="PF12796">
    <property type="entry name" value="Ank_2"/>
    <property type="match status" value="2"/>
</dbReference>
<dbReference type="InterPro" id="IPR036770">
    <property type="entry name" value="Ankyrin_rpt-contain_sf"/>
</dbReference>
<name>L0DPT9_SINAD</name>
<keyword evidence="2 3" id="KW-0040">ANK repeat</keyword>
<reference evidence="4 5" key="1">
    <citation type="submission" date="2012-02" db="EMBL/GenBank/DDBJ databases">
        <title>Complete sequence of chromosome of Singulisphaera acidiphila DSM 18658.</title>
        <authorList>
            <consortium name="US DOE Joint Genome Institute (JGI-PGF)"/>
            <person name="Lucas S."/>
            <person name="Copeland A."/>
            <person name="Lapidus A."/>
            <person name="Glavina del Rio T."/>
            <person name="Dalin E."/>
            <person name="Tice H."/>
            <person name="Bruce D."/>
            <person name="Goodwin L."/>
            <person name="Pitluck S."/>
            <person name="Peters L."/>
            <person name="Ovchinnikova G."/>
            <person name="Chertkov O."/>
            <person name="Kyrpides N."/>
            <person name="Mavromatis K."/>
            <person name="Ivanova N."/>
            <person name="Brettin T."/>
            <person name="Detter J.C."/>
            <person name="Han C."/>
            <person name="Larimer F."/>
            <person name="Land M."/>
            <person name="Hauser L."/>
            <person name="Markowitz V."/>
            <person name="Cheng J.-F."/>
            <person name="Hugenholtz P."/>
            <person name="Woyke T."/>
            <person name="Wu D."/>
            <person name="Tindall B."/>
            <person name="Pomrenke H."/>
            <person name="Brambilla E."/>
            <person name="Klenk H.-P."/>
            <person name="Eisen J.A."/>
        </authorList>
    </citation>
    <scope>NUCLEOTIDE SEQUENCE [LARGE SCALE GENOMIC DNA]</scope>
    <source>
        <strain evidence="5">ATCC BAA-1392 / DSM 18658 / VKM B-2454 / MOB10</strain>
    </source>
</reference>
<dbReference type="STRING" id="886293.Sinac_6626"/>
<dbReference type="PROSITE" id="PS50088">
    <property type="entry name" value="ANK_REPEAT"/>
    <property type="match status" value="2"/>
</dbReference>
<protein>
    <submittedName>
        <fullName evidence="4">Ankyrin repeat-containing protein</fullName>
    </submittedName>
</protein>
<dbReference type="InterPro" id="IPR002110">
    <property type="entry name" value="Ankyrin_rpt"/>
</dbReference>
<evidence type="ECO:0000256" key="1">
    <source>
        <dbReference type="ARBA" id="ARBA00022737"/>
    </source>
</evidence>
<dbReference type="HOGENOM" id="CLU_626760_0_0_0"/>
<keyword evidence="5" id="KW-1185">Reference proteome</keyword>
<gene>
    <name evidence="4" type="ordered locus">Sinac_6626</name>
</gene>
<dbReference type="SMART" id="SM00248">
    <property type="entry name" value="ANK"/>
    <property type="match status" value="7"/>
</dbReference>
<accession>L0DPT9</accession>
<dbReference type="EMBL" id="CP003364">
    <property type="protein sequence ID" value="AGA30701.1"/>
    <property type="molecule type" value="Genomic_DNA"/>
</dbReference>
<feature type="repeat" description="ANK" evidence="3">
    <location>
        <begin position="367"/>
        <end position="399"/>
    </location>
</feature>
<evidence type="ECO:0000256" key="2">
    <source>
        <dbReference type="ARBA" id="ARBA00023043"/>
    </source>
</evidence>
<dbReference type="PANTHER" id="PTHR24198:SF165">
    <property type="entry name" value="ANKYRIN REPEAT-CONTAINING PROTEIN-RELATED"/>
    <property type="match status" value="1"/>
</dbReference>
<evidence type="ECO:0000313" key="4">
    <source>
        <dbReference type="EMBL" id="AGA30701.1"/>
    </source>
</evidence>
<feature type="repeat" description="ANK" evidence="3">
    <location>
        <begin position="220"/>
        <end position="253"/>
    </location>
</feature>
<dbReference type="eggNOG" id="COG0666">
    <property type="taxonomic scope" value="Bacteria"/>
</dbReference>
<dbReference type="Gene3D" id="1.25.40.20">
    <property type="entry name" value="Ankyrin repeat-containing domain"/>
    <property type="match status" value="3"/>
</dbReference>
<dbReference type="Proteomes" id="UP000010798">
    <property type="component" value="Chromosome"/>
</dbReference>
<dbReference type="RefSeq" id="WP_015249783.1">
    <property type="nucleotide sequence ID" value="NC_019892.1"/>
</dbReference>